<dbReference type="Pfam" id="PF00646">
    <property type="entry name" value="F-box"/>
    <property type="match status" value="1"/>
</dbReference>
<dbReference type="InterPro" id="IPR050796">
    <property type="entry name" value="SCF_F-box_component"/>
</dbReference>
<comment type="caution">
    <text evidence="3">The sequence shown here is derived from an EMBL/GenBank/DDBJ whole genome shotgun (WGS) entry which is preliminary data.</text>
</comment>
<dbReference type="PROSITE" id="PS50181">
    <property type="entry name" value="FBOX"/>
    <property type="match status" value="1"/>
</dbReference>
<reference evidence="3" key="1">
    <citation type="journal article" date="2018" name="Nat. Plants">
        <title>Whole-genome landscape of Medicago truncatula symbiotic genes.</title>
        <authorList>
            <person name="Pecrix Y."/>
            <person name="Gamas P."/>
            <person name="Carrere S."/>
        </authorList>
    </citation>
    <scope>NUCLEOTIDE SEQUENCE</scope>
    <source>
        <tissue evidence="3">Leaves</tissue>
    </source>
</reference>
<accession>A0A396GXH9</accession>
<dbReference type="NCBIfam" id="TIGR01640">
    <property type="entry name" value="F_box_assoc_1"/>
    <property type="match status" value="1"/>
</dbReference>
<organism evidence="3">
    <name type="scientific">Medicago truncatula</name>
    <name type="common">Barrel medic</name>
    <name type="synonym">Medicago tribuloides</name>
    <dbReference type="NCBI Taxonomy" id="3880"/>
    <lineage>
        <taxon>Eukaryota</taxon>
        <taxon>Viridiplantae</taxon>
        <taxon>Streptophyta</taxon>
        <taxon>Embryophyta</taxon>
        <taxon>Tracheophyta</taxon>
        <taxon>Spermatophyta</taxon>
        <taxon>Magnoliopsida</taxon>
        <taxon>eudicotyledons</taxon>
        <taxon>Gunneridae</taxon>
        <taxon>Pentapetalae</taxon>
        <taxon>rosids</taxon>
        <taxon>fabids</taxon>
        <taxon>Fabales</taxon>
        <taxon>Fabaceae</taxon>
        <taxon>Papilionoideae</taxon>
        <taxon>50 kb inversion clade</taxon>
        <taxon>NPAAA clade</taxon>
        <taxon>Hologalegina</taxon>
        <taxon>IRL clade</taxon>
        <taxon>Trifolieae</taxon>
        <taxon>Medicago</taxon>
    </lineage>
</organism>
<protein>
    <submittedName>
        <fullName evidence="3">Putative F-box domain-containing protein</fullName>
    </submittedName>
</protein>
<dbReference type="OrthoDB" id="1107553at2759"/>
<feature type="domain" description="F-box" evidence="2">
    <location>
        <begin position="15"/>
        <end position="60"/>
    </location>
</feature>
<evidence type="ECO:0000256" key="1">
    <source>
        <dbReference type="SAM" id="MobiDB-lite"/>
    </source>
</evidence>
<dbReference type="SMART" id="SM00256">
    <property type="entry name" value="FBOX"/>
    <property type="match status" value="1"/>
</dbReference>
<feature type="region of interest" description="Disordered" evidence="1">
    <location>
        <begin position="439"/>
        <end position="458"/>
    </location>
</feature>
<dbReference type="InterPro" id="IPR017451">
    <property type="entry name" value="F-box-assoc_interact_dom"/>
</dbReference>
<dbReference type="Gene3D" id="1.20.1280.50">
    <property type="match status" value="1"/>
</dbReference>
<evidence type="ECO:0000259" key="2">
    <source>
        <dbReference type="PROSITE" id="PS50181"/>
    </source>
</evidence>
<dbReference type="CDD" id="cd22157">
    <property type="entry name" value="F-box_AtFBW1-like"/>
    <property type="match status" value="1"/>
</dbReference>
<dbReference type="InterPro" id="IPR036047">
    <property type="entry name" value="F-box-like_dom_sf"/>
</dbReference>
<dbReference type="EMBL" id="PSQE01000007">
    <property type="protein sequence ID" value="RHN45720.1"/>
    <property type="molecule type" value="Genomic_DNA"/>
</dbReference>
<dbReference type="AlphaFoldDB" id="A0A396GXH9"/>
<proteinExistence type="predicted"/>
<dbReference type="PANTHER" id="PTHR31672:SF13">
    <property type="entry name" value="F-BOX PROTEIN CPR30-LIKE"/>
    <property type="match status" value="1"/>
</dbReference>
<dbReference type="SUPFAM" id="SSF81383">
    <property type="entry name" value="F-box domain"/>
    <property type="match status" value="1"/>
</dbReference>
<dbReference type="PANTHER" id="PTHR31672">
    <property type="entry name" value="BNACNNG10540D PROTEIN"/>
    <property type="match status" value="1"/>
</dbReference>
<dbReference type="Gramene" id="rna40108">
    <property type="protein sequence ID" value="RHN45720.1"/>
    <property type="gene ID" value="gene40108"/>
</dbReference>
<dbReference type="InterPro" id="IPR001810">
    <property type="entry name" value="F-box_dom"/>
</dbReference>
<sequence>MNILPHPPPSAADPSAVVIFLPDDVIIEFLTFLEVKDLIRMKCVCKSWNTIISDPIFAKTHLKKKKRTKKPHLAFLSDKSEGSGDCRAVPISRLLQEMKKSSSNLTHDDLPYYYRFNYKNYSDIVGSCNGLVCLLGCSFTDSHYVEKSLSFWNPATRTKSDTLVSFRSYFKRPYREFCKFALGYDNSTDTFKGVLLTSITDGNLVAIGKTAARVFTLGGDNNNNNANAWRVIQYFPVVVVPHRFCYTQCDTVYLNNSINWLVCHRKKKKKKKKNLTIEQYVIVSLDLKTETYTQFLLPRSCNKELLTRPILSPTVDCLSVLMDCMCFSYDFKKSHFIIWKMDEFGVENSWTQFLKISYMNLQINYLPQLIPLCLSEDGDTIIFSINRANQAILYNWRDNRVKRIKSTNMITWSLAKAYVESLISTDLWKDHDKLKQLHISSDSPSKQDTDHAHTKRSS</sequence>
<dbReference type="Proteomes" id="UP000265566">
    <property type="component" value="Chromosome 7"/>
</dbReference>
<evidence type="ECO:0000313" key="3">
    <source>
        <dbReference type="EMBL" id="RHN45720.1"/>
    </source>
</evidence>
<gene>
    <name evidence="3" type="ORF">MtrunA17_Chr7g0234411</name>
</gene>
<name>A0A396GXH9_MEDTR</name>